<dbReference type="InterPro" id="IPR051393">
    <property type="entry name" value="ABC_transporter_permease"/>
</dbReference>
<evidence type="ECO:0000256" key="2">
    <source>
        <dbReference type="ARBA" id="ARBA00022448"/>
    </source>
</evidence>
<dbReference type="GO" id="GO:0055085">
    <property type="term" value="P:transmembrane transport"/>
    <property type="evidence" value="ECO:0007669"/>
    <property type="project" value="InterPro"/>
</dbReference>
<comment type="caution">
    <text evidence="9">The sequence shown here is derived from an EMBL/GenBank/DDBJ whole genome shotgun (WGS) entry which is preliminary data.</text>
</comment>
<keyword evidence="5 7" id="KW-1133">Transmembrane helix</keyword>
<evidence type="ECO:0000256" key="7">
    <source>
        <dbReference type="RuleBase" id="RU363032"/>
    </source>
</evidence>
<accession>A0AB36TH03</accession>
<keyword evidence="4 7" id="KW-0812">Transmembrane</keyword>
<keyword evidence="6 7" id="KW-0472">Membrane</keyword>
<dbReference type="AlphaFoldDB" id="A0AB36TH03"/>
<dbReference type="SUPFAM" id="SSF161098">
    <property type="entry name" value="MetI-like"/>
    <property type="match status" value="1"/>
</dbReference>
<evidence type="ECO:0000313" key="10">
    <source>
        <dbReference type="Proteomes" id="UP000223596"/>
    </source>
</evidence>
<name>A0AB36TH03_ACETH</name>
<reference evidence="9 10" key="1">
    <citation type="submission" date="2017-09" db="EMBL/GenBank/DDBJ databases">
        <title>Evaluation of Pacific Biosciences Sequencing Technology to Finishing C. thermocellum Genome Sequences.</title>
        <authorList>
            <person name="Brown S."/>
        </authorList>
    </citation>
    <scope>NUCLEOTIDE SEQUENCE [LARGE SCALE GENOMIC DNA]</scope>
    <source>
        <strain evidence="9 10">AD2</strain>
    </source>
</reference>
<keyword evidence="3" id="KW-1003">Cell membrane</keyword>
<feature type="transmembrane region" description="Helical" evidence="7">
    <location>
        <begin position="188"/>
        <end position="209"/>
    </location>
</feature>
<comment type="similarity">
    <text evidence="7">Belongs to the binding-protein-dependent transport system permease family.</text>
</comment>
<evidence type="ECO:0000256" key="3">
    <source>
        <dbReference type="ARBA" id="ARBA00022475"/>
    </source>
</evidence>
<keyword evidence="2 7" id="KW-0813">Transport</keyword>
<evidence type="ECO:0000256" key="6">
    <source>
        <dbReference type="ARBA" id="ARBA00023136"/>
    </source>
</evidence>
<dbReference type="InterPro" id="IPR000515">
    <property type="entry name" value="MetI-like"/>
</dbReference>
<feature type="domain" description="ABC transmembrane type-1" evidence="8">
    <location>
        <begin position="99"/>
        <end position="314"/>
    </location>
</feature>
<protein>
    <submittedName>
        <fullName evidence="9">Cellooligosaccharide ABC transporter membrane protein</fullName>
    </submittedName>
</protein>
<dbReference type="GO" id="GO:0005886">
    <property type="term" value="C:plasma membrane"/>
    <property type="evidence" value="ECO:0007669"/>
    <property type="project" value="UniProtKB-SubCell"/>
</dbReference>
<evidence type="ECO:0000259" key="8">
    <source>
        <dbReference type="PROSITE" id="PS50928"/>
    </source>
</evidence>
<dbReference type="PROSITE" id="PS50928">
    <property type="entry name" value="ABC_TM1"/>
    <property type="match status" value="1"/>
</dbReference>
<organism evidence="9 10">
    <name type="scientific">Acetivibrio thermocellus AD2</name>
    <dbReference type="NCBI Taxonomy" id="1138384"/>
    <lineage>
        <taxon>Bacteria</taxon>
        <taxon>Bacillati</taxon>
        <taxon>Bacillota</taxon>
        <taxon>Clostridia</taxon>
        <taxon>Eubacteriales</taxon>
        <taxon>Oscillospiraceae</taxon>
        <taxon>Acetivibrio</taxon>
    </lineage>
</organism>
<dbReference type="InterPro" id="IPR035906">
    <property type="entry name" value="MetI-like_sf"/>
</dbReference>
<evidence type="ECO:0000256" key="4">
    <source>
        <dbReference type="ARBA" id="ARBA00022692"/>
    </source>
</evidence>
<dbReference type="EMBL" id="PDBW01000001">
    <property type="protein sequence ID" value="PFH02475.1"/>
    <property type="molecule type" value="Genomic_DNA"/>
</dbReference>
<sequence>MDIQLKKSGIGVKEKKSKNHLLYSIKQNLFAYAMLIPTFVCMMCIHFIPMLQGIYMSLLDLNQLTMTKFLNAPFIGLKNYYEILFDEKSLIRRGFWFALRNTAIYTVVVTFATFALGIILAMLVNREFKGRGIVRTALLMPWVVPSYVVGMTWGFLWRQDSGLINIILCDILHILPEKPYWLVGPNQIWAIIIPTIWRGLPLSMILMLAGLQSISPDYYEAADIDGANGWQKFWHITLPLLKPILAINVMFSLISNIYSFNIVSMMFGNGAGIPGEWGDLLMTYIQRNTFQMWRFGPGAAALMIVMFFVLGIVALWYTLFKDDLVVK</sequence>
<dbReference type="Gene3D" id="1.10.3720.10">
    <property type="entry name" value="MetI-like"/>
    <property type="match status" value="1"/>
</dbReference>
<evidence type="ECO:0000313" key="9">
    <source>
        <dbReference type="EMBL" id="PFH02475.1"/>
    </source>
</evidence>
<feature type="transmembrane region" description="Helical" evidence="7">
    <location>
        <begin position="240"/>
        <end position="260"/>
    </location>
</feature>
<proteinExistence type="inferred from homology"/>
<feature type="transmembrane region" description="Helical" evidence="7">
    <location>
        <begin position="29"/>
        <end position="48"/>
    </location>
</feature>
<comment type="subcellular location">
    <subcellularLocation>
        <location evidence="1 7">Cell membrane</location>
        <topology evidence="1 7">Multi-pass membrane protein</topology>
    </subcellularLocation>
</comment>
<dbReference type="RefSeq" id="WP_003515591.1">
    <property type="nucleotide sequence ID" value="NZ_CP013828.1"/>
</dbReference>
<dbReference type="PANTHER" id="PTHR30193:SF37">
    <property type="entry name" value="INNER MEMBRANE ABC TRANSPORTER PERMEASE PROTEIN YCJO"/>
    <property type="match status" value="1"/>
</dbReference>
<dbReference type="PANTHER" id="PTHR30193">
    <property type="entry name" value="ABC TRANSPORTER PERMEASE PROTEIN"/>
    <property type="match status" value="1"/>
</dbReference>
<feature type="transmembrane region" description="Helical" evidence="7">
    <location>
        <begin position="103"/>
        <end position="124"/>
    </location>
</feature>
<dbReference type="CDD" id="cd06261">
    <property type="entry name" value="TM_PBP2"/>
    <property type="match status" value="1"/>
</dbReference>
<evidence type="ECO:0000256" key="1">
    <source>
        <dbReference type="ARBA" id="ARBA00004651"/>
    </source>
</evidence>
<dbReference type="Proteomes" id="UP000223596">
    <property type="component" value="Unassembled WGS sequence"/>
</dbReference>
<feature type="transmembrane region" description="Helical" evidence="7">
    <location>
        <begin position="136"/>
        <end position="156"/>
    </location>
</feature>
<feature type="transmembrane region" description="Helical" evidence="7">
    <location>
        <begin position="299"/>
        <end position="320"/>
    </location>
</feature>
<dbReference type="Pfam" id="PF00528">
    <property type="entry name" value="BPD_transp_1"/>
    <property type="match status" value="1"/>
</dbReference>
<gene>
    <name evidence="9" type="ORF">M972_111253</name>
</gene>
<evidence type="ECO:0000256" key="5">
    <source>
        <dbReference type="ARBA" id="ARBA00022989"/>
    </source>
</evidence>